<name>A0AAD4XPY0_9MAGN</name>
<dbReference type="AlphaFoldDB" id="A0AAD4XPY0"/>
<evidence type="ECO:0000313" key="1">
    <source>
        <dbReference type="EMBL" id="KAI3935621.1"/>
    </source>
</evidence>
<protein>
    <submittedName>
        <fullName evidence="1">Uncharacterized protein</fullName>
    </submittedName>
</protein>
<gene>
    <name evidence="1" type="ORF">MKW98_022629</name>
</gene>
<evidence type="ECO:0000313" key="2">
    <source>
        <dbReference type="Proteomes" id="UP001202328"/>
    </source>
</evidence>
<proteinExistence type="predicted"/>
<sequence length="123" mass="14064">MDTRAWTALHMFRNLNIIMEVLCANSMVKENCGLYSAQVDRIWAGKADSQLLLVLNESQRAAVLGTISAVQCNHRFSDICHLNQNFRTHAGCFALQLFWNATFKESMESCLWIYEGMKSSRLQ</sequence>
<accession>A0AAD4XPY0</accession>
<organism evidence="1 2">
    <name type="scientific">Papaver atlanticum</name>
    <dbReference type="NCBI Taxonomy" id="357466"/>
    <lineage>
        <taxon>Eukaryota</taxon>
        <taxon>Viridiplantae</taxon>
        <taxon>Streptophyta</taxon>
        <taxon>Embryophyta</taxon>
        <taxon>Tracheophyta</taxon>
        <taxon>Spermatophyta</taxon>
        <taxon>Magnoliopsida</taxon>
        <taxon>Ranunculales</taxon>
        <taxon>Papaveraceae</taxon>
        <taxon>Papaveroideae</taxon>
        <taxon>Papaver</taxon>
    </lineage>
</organism>
<reference evidence="1" key="1">
    <citation type="submission" date="2022-04" db="EMBL/GenBank/DDBJ databases">
        <title>A functionally conserved STORR gene fusion in Papaver species that diverged 16.8 million years ago.</title>
        <authorList>
            <person name="Catania T."/>
        </authorList>
    </citation>
    <scope>NUCLEOTIDE SEQUENCE</scope>
    <source>
        <strain evidence="1">S-188037</strain>
    </source>
</reference>
<keyword evidence="2" id="KW-1185">Reference proteome</keyword>
<dbReference type="Proteomes" id="UP001202328">
    <property type="component" value="Unassembled WGS sequence"/>
</dbReference>
<dbReference type="EMBL" id="JAJJMB010006234">
    <property type="protein sequence ID" value="KAI3935621.1"/>
    <property type="molecule type" value="Genomic_DNA"/>
</dbReference>
<comment type="caution">
    <text evidence="1">The sequence shown here is derived from an EMBL/GenBank/DDBJ whole genome shotgun (WGS) entry which is preliminary data.</text>
</comment>